<dbReference type="PANTHER" id="PTHR48475:SF2">
    <property type="entry name" value="RIBONUCLEASE H"/>
    <property type="match status" value="1"/>
</dbReference>
<keyword evidence="6" id="KW-0695">RNA-directed DNA polymerase</keyword>
<keyword evidence="1" id="KW-0808">Transferase</keyword>
<dbReference type="CDD" id="cd09279">
    <property type="entry name" value="RNase_HI_like"/>
    <property type="match status" value="1"/>
</dbReference>
<comment type="caution">
    <text evidence="9">The sequence shown here is derived from an EMBL/GenBank/DDBJ whole genome shotgun (WGS) entry which is preliminary data.</text>
</comment>
<dbReference type="EMBL" id="SDAM02000033">
    <property type="protein sequence ID" value="KAH6835709.1"/>
    <property type="molecule type" value="Genomic_DNA"/>
</dbReference>
<dbReference type="InterPro" id="IPR041373">
    <property type="entry name" value="RT_RNaseH"/>
</dbReference>
<keyword evidence="3" id="KW-0540">Nuclease</keyword>
<dbReference type="InterPro" id="IPR036397">
    <property type="entry name" value="RNaseH_sf"/>
</dbReference>
<evidence type="ECO:0000313" key="10">
    <source>
        <dbReference type="Proteomes" id="UP001190926"/>
    </source>
</evidence>
<organism evidence="9 10">
    <name type="scientific">Perilla frutescens var. hirtella</name>
    <name type="common">Perilla citriodora</name>
    <name type="synonym">Perilla setoyensis</name>
    <dbReference type="NCBI Taxonomy" id="608512"/>
    <lineage>
        <taxon>Eukaryota</taxon>
        <taxon>Viridiplantae</taxon>
        <taxon>Streptophyta</taxon>
        <taxon>Embryophyta</taxon>
        <taxon>Tracheophyta</taxon>
        <taxon>Spermatophyta</taxon>
        <taxon>Magnoliopsida</taxon>
        <taxon>eudicotyledons</taxon>
        <taxon>Gunneridae</taxon>
        <taxon>Pentapetalae</taxon>
        <taxon>asterids</taxon>
        <taxon>lamiids</taxon>
        <taxon>Lamiales</taxon>
        <taxon>Lamiaceae</taxon>
        <taxon>Nepetoideae</taxon>
        <taxon>Elsholtzieae</taxon>
        <taxon>Perilla</taxon>
    </lineage>
</organism>
<dbReference type="InterPro" id="IPR002156">
    <property type="entry name" value="RNaseH_domain"/>
</dbReference>
<feature type="domain" description="RNase H type-1" evidence="8">
    <location>
        <begin position="622"/>
        <end position="753"/>
    </location>
</feature>
<dbReference type="GO" id="GO:0003676">
    <property type="term" value="F:nucleic acid binding"/>
    <property type="evidence" value="ECO:0007669"/>
    <property type="project" value="InterPro"/>
</dbReference>
<feature type="compositionally biased region" description="Basic and acidic residues" evidence="7">
    <location>
        <begin position="149"/>
        <end position="179"/>
    </location>
</feature>
<gene>
    <name evidence="9" type="ORF">C2S53_019141</name>
</gene>
<dbReference type="InterPro" id="IPR005162">
    <property type="entry name" value="Retrotrans_gag_dom"/>
</dbReference>
<evidence type="ECO:0000256" key="3">
    <source>
        <dbReference type="ARBA" id="ARBA00022722"/>
    </source>
</evidence>
<dbReference type="Pfam" id="PF17917">
    <property type="entry name" value="RT_RNaseH"/>
    <property type="match status" value="1"/>
</dbReference>
<dbReference type="InterPro" id="IPR043502">
    <property type="entry name" value="DNA/RNA_pol_sf"/>
</dbReference>
<proteinExistence type="predicted"/>
<keyword evidence="4" id="KW-0255">Endonuclease</keyword>
<keyword evidence="10" id="KW-1185">Reference proteome</keyword>
<protein>
    <recommendedName>
        <fullName evidence="8">RNase H type-1 domain-containing protein</fullName>
    </recommendedName>
</protein>
<dbReference type="Pfam" id="PF13456">
    <property type="entry name" value="RVT_3"/>
    <property type="match status" value="1"/>
</dbReference>
<dbReference type="Pfam" id="PF03732">
    <property type="entry name" value="Retrotrans_gag"/>
    <property type="match status" value="1"/>
</dbReference>
<keyword evidence="2" id="KW-0548">Nucleotidyltransferase</keyword>
<evidence type="ECO:0000256" key="1">
    <source>
        <dbReference type="ARBA" id="ARBA00022679"/>
    </source>
</evidence>
<evidence type="ECO:0000256" key="7">
    <source>
        <dbReference type="SAM" id="MobiDB-lite"/>
    </source>
</evidence>
<feature type="region of interest" description="Disordered" evidence="7">
    <location>
        <begin position="130"/>
        <end position="179"/>
    </location>
</feature>
<evidence type="ECO:0000256" key="5">
    <source>
        <dbReference type="ARBA" id="ARBA00022801"/>
    </source>
</evidence>
<evidence type="ECO:0000256" key="2">
    <source>
        <dbReference type="ARBA" id="ARBA00022695"/>
    </source>
</evidence>
<dbReference type="Gene3D" id="3.30.420.10">
    <property type="entry name" value="Ribonuclease H-like superfamily/Ribonuclease H"/>
    <property type="match status" value="1"/>
</dbReference>
<dbReference type="GO" id="GO:0003964">
    <property type="term" value="F:RNA-directed DNA polymerase activity"/>
    <property type="evidence" value="ECO:0007669"/>
    <property type="project" value="UniProtKB-KW"/>
</dbReference>
<evidence type="ECO:0000256" key="6">
    <source>
        <dbReference type="ARBA" id="ARBA00022918"/>
    </source>
</evidence>
<dbReference type="CDD" id="cd00303">
    <property type="entry name" value="retropepsin_like"/>
    <property type="match status" value="1"/>
</dbReference>
<dbReference type="InterPro" id="IPR012337">
    <property type="entry name" value="RNaseH-like_sf"/>
</dbReference>
<dbReference type="SUPFAM" id="SSF53098">
    <property type="entry name" value="Ribonuclease H-like"/>
    <property type="match status" value="1"/>
</dbReference>
<dbReference type="SUPFAM" id="SSF56672">
    <property type="entry name" value="DNA/RNA polymerases"/>
    <property type="match status" value="1"/>
</dbReference>
<dbReference type="AlphaFoldDB" id="A0AAD4JKU5"/>
<dbReference type="Proteomes" id="UP001190926">
    <property type="component" value="Unassembled WGS sequence"/>
</dbReference>
<evidence type="ECO:0000256" key="4">
    <source>
        <dbReference type="ARBA" id="ARBA00022759"/>
    </source>
</evidence>
<evidence type="ECO:0000259" key="8">
    <source>
        <dbReference type="PROSITE" id="PS50879"/>
    </source>
</evidence>
<dbReference type="GO" id="GO:0004523">
    <property type="term" value="F:RNA-DNA hybrid ribonuclease activity"/>
    <property type="evidence" value="ECO:0007669"/>
    <property type="project" value="InterPro"/>
</dbReference>
<reference evidence="9 10" key="1">
    <citation type="journal article" date="2021" name="Nat. Commun.">
        <title>Incipient diploidization of the medicinal plant Perilla within 10,000 years.</title>
        <authorList>
            <person name="Zhang Y."/>
            <person name="Shen Q."/>
            <person name="Leng L."/>
            <person name="Zhang D."/>
            <person name="Chen S."/>
            <person name="Shi Y."/>
            <person name="Ning Z."/>
            <person name="Chen S."/>
        </authorList>
    </citation>
    <scope>NUCLEOTIDE SEQUENCE [LARGE SCALE GENOMIC DNA]</scope>
    <source>
        <strain evidence="10">cv. PC099</strain>
    </source>
</reference>
<dbReference type="InterPro" id="IPR021109">
    <property type="entry name" value="Peptidase_aspartic_dom_sf"/>
</dbReference>
<evidence type="ECO:0000313" key="9">
    <source>
        <dbReference type="EMBL" id="KAH6835709.1"/>
    </source>
</evidence>
<keyword evidence="5" id="KW-0378">Hydrolase</keyword>
<sequence length="810" mass="92228">MCKGFGSSLSGPALQWFTSLPNSSISTFAQLNDLFVEQFVSSRKIEKHTDDLYTVIQRPEKTLQSFVGRFNREKVLILGCNIDTAVSAFRKGLKRGSDLYKELTKYPCKMMEDALAKAWAQIKWEEDEANSSKFKSRNDPPRKEHRSHIRNERYRADPYPRNPRFDTRDRKAPEQQDRRLPEYNLYITPSEAVNAMKGLGQNVKWPPKMRTPDNERDRNKFCDFHNDHEHRIDDCIALRLEVIKLLKRGHLTDLLTSKGKENWNRRDDHMETQPIEPPRIDRTLNCITEGSEISGISQSSAKRHCRSLKYTRNIPKEAEPSDLTTLSFSNSEVSELSHPHHDALVISLLIANCLIKQTLIDSGSSSNVIFLSTLKGMQVKETNIIKKSTTLIGFSGEHKTTLGEITLPTYIEGLNLLTKFQVIDAPSVYSVIMGRLWIHELRAVPSTYHQIMKFPTPWGVRSVRGEQIHPELSDHRVSIGSRLTSNIREQLIVFLKEHHDCFARSFEDMTVLVREDEGRQDPVYYASRSLLDAETRYPQLEMLALALIMASRKMKPYFQSHSIKVVTEFPLRAVLRKPDLAGRLSKWAIELGEYDIGFVPQTSIKSQFLSDFIADFSHKAKPEEEMLMNIEGNDSNTSKGSGMGLVLINPAGIIAERSIRCGFKTTNNEAKYEALIAGLNLAADVGAKIIRVMSDSQLIINQFEGEFQAKDSRMVSYLAVAKQAAAKFEKIEAQHITREENRHADALANLGSAIQTNQNKNIQVLYAKWPAVWKGDNPEALPVDIEVNWMTPLCRFLTENELPEEPIEAR</sequence>
<dbReference type="PANTHER" id="PTHR48475">
    <property type="entry name" value="RIBONUCLEASE H"/>
    <property type="match status" value="1"/>
</dbReference>
<name>A0AAD4JKU5_PERFH</name>
<dbReference type="Gene3D" id="2.40.70.10">
    <property type="entry name" value="Acid Proteases"/>
    <property type="match status" value="1"/>
</dbReference>
<accession>A0AAD4JKU5</accession>
<dbReference type="PROSITE" id="PS50879">
    <property type="entry name" value="RNASE_H_1"/>
    <property type="match status" value="1"/>
</dbReference>